<gene>
    <name evidence="1" type="ORF">CVT24_001707</name>
</gene>
<organism evidence="1 2">
    <name type="scientific">Panaeolus cyanescens</name>
    <dbReference type="NCBI Taxonomy" id="181874"/>
    <lineage>
        <taxon>Eukaryota</taxon>
        <taxon>Fungi</taxon>
        <taxon>Dikarya</taxon>
        <taxon>Basidiomycota</taxon>
        <taxon>Agaricomycotina</taxon>
        <taxon>Agaricomycetes</taxon>
        <taxon>Agaricomycetidae</taxon>
        <taxon>Agaricales</taxon>
        <taxon>Agaricineae</taxon>
        <taxon>Galeropsidaceae</taxon>
        <taxon>Panaeolus</taxon>
    </lineage>
</organism>
<protein>
    <submittedName>
        <fullName evidence="1">Uncharacterized protein</fullName>
    </submittedName>
</protein>
<keyword evidence="2" id="KW-1185">Reference proteome</keyword>
<reference evidence="1 2" key="1">
    <citation type="journal article" date="2018" name="Evol. Lett.">
        <title>Horizontal gene cluster transfer increased hallucinogenic mushroom diversity.</title>
        <authorList>
            <person name="Reynolds H.T."/>
            <person name="Vijayakumar V."/>
            <person name="Gluck-Thaler E."/>
            <person name="Korotkin H.B."/>
            <person name="Matheny P.B."/>
            <person name="Slot J.C."/>
        </authorList>
    </citation>
    <scope>NUCLEOTIDE SEQUENCE [LARGE SCALE GENOMIC DNA]</scope>
    <source>
        <strain evidence="1 2">2629</strain>
    </source>
</reference>
<evidence type="ECO:0000313" key="2">
    <source>
        <dbReference type="Proteomes" id="UP000284842"/>
    </source>
</evidence>
<comment type="caution">
    <text evidence="1">The sequence shown here is derived from an EMBL/GenBank/DDBJ whole genome shotgun (WGS) entry which is preliminary data.</text>
</comment>
<evidence type="ECO:0000313" key="1">
    <source>
        <dbReference type="EMBL" id="PPR01792.1"/>
    </source>
</evidence>
<accession>A0A409YFL0</accession>
<dbReference type="AlphaFoldDB" id="A0A409YFL0"/>
<name>A0A409YFL0_9AGAR</name>
<proteinExistence type="predicted"/>
<dbReference type="EMBL" id="NHTK01001215">
    <property type="protein sequence ID" value="PPR01792.1"/>
    <property type="molecule type" value="Genomic_DNA"/>
</dbReference>
<dbReference type="Proteomes" id="UP000284842">
    <property type="component" value="Unassembled WGS sequence"/>
</dbReference>
<dbReference type="InParanoid" id="A0A409YFL0"/>
<dbReference type="OrthoDB" id="10008801at2759"/>
<sequence length="142" mass="15303">MFFSRTVSKLSPAFVARTCTRVAQPGVSQILGRPSTFAARATFSTSYRRLAKESPNINQKALDALTQSSVYQKIASNPEAIVALQEFGEALKKSGVDLSSGKPPSFGQMSKLLMNSEFRQASQKLVESMQAAGVDLTGKARP</sequence>